<dbReference type="InterPro" id="IPR029526">
    <property type="entry name" value="PGBD"/>
</dbReference>
<dbReference type="Proteomes" id="UP000475862">
    <property type="component" value="Unassembled WGS sequence"/>
</dbReference>
<organism evidence="2 3">
    <name type="scientific">Aphis glycines</name>
    <name type="common">Soybean aphid</name>
    <dbReference type="NCBI Taxonomy" id="307491"/>
    <lineage>
        <taxon>Eukaryota</taxon>
        <taxon>Metazoa</taxon>
        <taxon>Ecdysozoa</taxon>
        <taxon>Arthropoda</taxon>
        <taxon>Hexapoda</taxon>
        <taxon>Insecta</taxon>
        <taxon>Pterygota</taxon>
        <taxon>Neoptera</taxon>
        <taxon>Paraneoptera</taxon>
        <taxon>Hemiptera</taxon>
        <taxon>Sternorrhyncha</taxon>
        <taxon>Aphidomorpha</taxon>
        <taxon>Aphidoidea</taxon>
        <taxon>Aphididae</taxon>
        <taxon>Aphidini</taxon>
        <taxon>Aphis</taxon>
        <taxon>Aphis</taxon>
    </lineage>
</organism>
<feature type="domain" description="PiggyBac transposable element-derived protein" evidence="1">
    <location>
        <begin position="113"/>
        <end position="450"/>
    </location>
</feature>
<evidence type="ECO:0000259" key="1">
    <source>
        <dbReference type="Pfam" id="PF13843"/>
    </source>
</evidence>
<reference evidence="2 3" key="1">
    <citation type="submission" date="2019-08" db="EMBL/GenBank/DDBJ databases">
        <title>The genome of the soybean aphid Biotype 1, its phylome, world population structure and adaptation to the North American continent.</title>
        <authorList>
            <person name="Giordano R."/>
            <person name="Donthu R.K."/>
            <person name="Hernandez A.G."/>
            <person name="Wright C.L."/>
            <person name="Zimin A.V."/>
        </authorList>
    </citation>
    <scope>NUCLEOTIDE SEQUENCE [LARGE SCALE GENOMIC DNA]</scope>
    <source>
        <tissue evidence="2">Whole aphids</tissue>
    </source>
</reference>
<comment type="caution">
    <text evidence="2">The sequence shown here is derived from an EMBL/GenBank/DDBJ whole genome shotgun (WGS) entry which is preliminary data.</text>
</comment>
<evidence type="ECO:0000313" key="3">
    <source>
        <dbReference type="Proteomes" id="UP000475862"/>
    </source>
</evidence>
<protein>
    <recommendedName>
        <fullName evidence="1">PiggyBac transposable element-derived protein domain-containing protein</fullName>
    </recommendedName>
</protein>
<dbReference type="PANTHER" id="PTHR46599">
    <property type="entry name" value="PIGGYBAC TRANSPOSABLE ELEMENT-DERIVED PROTEIN 4"/>
    <property type="match status" value="1"/>
</dbReference>
<proteinExistence type="predicted"/>
<name>A0A6G0SSD6_APHGL</name>
<gene>
    <name evidence="2" type="ORF">AGLY_018305</name>
</gene>
<evidence type="ECO:0000313" key="2">
    <source>
        <dbReference type="EMBL" id="KAE9521286.1"/>
    </source>
</evidence>
<dbReference type="Pfam" id="PF13843">
    <property type="entry name" value="DDE_Tnp_1_7"/>
    <property type="match status" value="1"/>
</dbReference>
<dbReference type="OrthoDB" id="6628858at2759"/>
<dbReference type="EMBL" id="VYZN01003159">
    <property type="protein sequence ID" value="KAE9521286.1"/>
    <property type="molecule type" value="Genomic_DNA"/>
</dbReference>
<accession>A0A6G0SSD6</accession>
<sequence length="452" mass="52958">MSNKLNESGPSRPKRICTNREYENRIEQMIFESESDEHFEFSDSDSDFMAEASSRVANDSDSSECSDIDVDVDDTGNIQNTPTQSWFEEETDMPNFNFTKYNELLVPIPGDGSPIDFFFLLFDDDFINLLVDETNSYAEKEFLRIGHYPSSRISTWKPTNKDEMLTFLALIIHTGTIKLNRLNDYWKKHHLFNITCFSNYMSRDRFLVIMRCFHFAPNIDDQAQPLDRMYKVRPLIDYFNNKMNTIYYPKRELSLDESMVLWRGRLVFWQYIQNKRHKYGIKLYMLTEPAGLVIKFAIYTGVFDDMGGQGHASKVVLHLMSEKLENGHSLYMDNFYNSFDLATSLIQKNTYCTGTLRINRKNTPVEVKQAKLKKGENIARYSNGVVIGKWRDKREVAYISTEFKNNLVVSTNKRGHNKTKPEPIVNYNKFMSGIDRQNQMQSYYPCTRKTIR</sequence>
<dbReference type="AlphaFoldDB" id="A0A6G0SSD6"/>
<keyword evidence="3" id="KW-1185">Reference proteome</keyword>
<dbReference type="PANTHER" id="PTHR46599:SF3">
    <property type="entry name" value="PIGGYBAC TRANSPOSABLE ELEMENT-DERIVED PROTEIN 4"/>
    <property type="match status" value="1"/>
</dbReference>